<feature type="transmembrane region" description="Helical" evidence="1">
    <location>
        <begin position="75"/>
        <end position="93"/>
    </location>
</feature>
<comment type="caution">
    <text evidence="2">The sequence shown here is derived from an EMBL/GenBank/DDBJ whole genome shotgun (WGS) entry which is preliminary data.</text>
</comment>
<sequence>MRHWQFWWRTLMFSTQHNPPESIECVMVLLTLFLFLSWIRQPDWQYLALSSSFAIGAAASMWVRETLMPSPHPRVWIVVAISGLLFYSLYAFVNVADYALPITIRS</sequence>
<name>A0AAE3GPX6_9CYAN</name>
<protein>
    <submittedName>
        <fullName evidence="2">Uncharacterized protein</fullName>
    </submittedName>
</protein>
<organism evidence="2 3">
    <name type="scientific">Limnofasciculus baicalensis BBK-W-15</name>
    <dbReference type="NCBI Taxonomy" id="2699891"/>
    <lineage>
        <taxon>Bacteria</taxon>
        <taxon>Bacillati</taxon>
        <taxon>Cyanobacteriota</taxon>
        <taxon>Cyanophyceae</taxon>
        <taxon>Coleofasciculales</taxon>
        <taxon>Coleofasciculaceae</taxon>
        <taxon>Limnofasciculus</taxon>
        <taxon>Limnofasciculus baicalensis</taxon>
    </lineage>
</organism>
<gene>
    <name evidence="2" type="ORF">NJ959_07630</name>
</gene>
<dbReference type="Proteomes" id="UP001204953">
    <property type="component" value="Unassembled WGS sequence"/>
</dbReference>
<dbReference type="EMBL" id="JAMZMM010000050">
    <property type="protein sequence ID" value="MCP2728344.1"/>
    <property type="molecule type" value="Genomic_DNA"/>
</dbReference>
<reference evidence="2" key="1">
    <citation type="submission" date="2022-06" db="EMBL/GenBank/DDBJ databases">
        <title>New cyanobacteria of genus Symplocastrum in benthos of Lake Baikal.</title>
        <authorList>
            <person name="Sorokovikova E."/>
            <person name="Tikhonova I."/>
            <person name="Krasnopeev A."/>
            <person name="Evseev P."/>
            <person name="Gladkikh A."/>
            <person name="Belykh O."/>
        </authorList>
    </citation>
    <scope>NUCLEOTIDE SEQUENCE</scope>
    <source>
        <strain evidence="2">BBK-W-15</strain>
    </source>
</reference>
<keyword evidence="1" id="KW-0472">Membrane</keyword>
<evidence type="ECO:0000313" key="2">
    <source>
        <dbReference type="EMBL" id="MCP2728344.1"/>
    </source>
</evidence>
<keyword evidence="3" id="KW-1185">Reference proteome</keyword>
<keyword evidence="1" id="KW-1133">Transmembrane helix</keyword>
<keyword evidence="1" id="KW-0812">Transmembrane</keyword>
<evidence type="ECO:0000256" key="1">
    <source>
        <dbReference type="SAM" id="Phobius"/>
    </source>
</evidence>
<feature type="transmembrane region" description="Helical" evidence="1">
    <location>
        <begin position="21"/>
        <end position="39"/>
    </location>
</feature>
<feature type="transmembrane region" description="Helical" evidence="1">
    <location>
        <begin position="45"/>
        <end position="63"/>
    </location>
</feature>
<evidence type="ECO:0000313" key="3">
    <source>
        <dbReference type="Proteomes" id="UP001204953"/>
    </source>
</evidence>
<proteinExistence type="predicted"/>
<accession>A0AAE3GPX6</accession>
<dbReference type="RefSeq" id="WP_254011141.1">
    <property type="nucleotide sequence ID" value="NZ_JAMZMM010000050.1"/>
</dbReference>
<dbReference type="AlphaFoldDB" id="A0AAE3GPX6"/>